<feature type="domain" description="Macroglobulin" evidence="1">
    <location>
        <begin position="45"/>
        <end position="137"/>
    </location>
</feature>
<keyword evidence="4" id="KW-1185">Reference proteome</keyword>
<dbReference type="PROSITE" id="PS51257">
    <property type="entry name" value="PROKAR_LIPOPROTEIN"/>
    <property type="match status" value="1"/>
</dbReference>
<dbReference type="Pfam" id="PF07715">
    <property type="entry name" value="Plug"/>
    <property type="match status" value="1"/>
</dbReference>
<dbReference type="Proteomes" id="UP000178485">
    <property type="component" value="Chromosome i"/>
</dbReference>
<evidence type="ECO:0000313" key="3">
    <source>
        <dbReference type="EMBL" id="SCM55367.1"/>
    </source>
</evidence>
<dbReference type="AlphaFoldDB" id="A0A1G4G3L8"/>
<dbReference type="RefSeq" id="WP_083373117.1">
    <property type="nucleotide sequence ID" value="NZ_LT608328.1"/>
</dbReference>
<sequence length="889" mass="99325">MKRRIYWVAALLLSSCVLLGQDLSWLNDSATVRFARQLVLFPQEKIHVQTDKPGYLSGERIWFRAHVVNALDNRPSFLSRYVYVELVNPFNELVKRVKIRPDSAGVFAGHLDLEEELPEGDYTLRAYTWYGRNRGEEGFYRKTVRVMDPYSLQMEVVTDFTLKENLFEVLFHFVDRESGEAIVPEKVTVCLAGTEPKTLRPDKEGAFETSFRKSGLKESRSMLLGVVREGRKYNRYYTVPSAADDIEITFFPEGGYLVPGHTCQVAFKAVGPSGLGEEVRGVICDSKGEEVTSFRSAMMGMGTFGLFVVPGETYHAVCETEGGTIKRVDLPLPEPRSRMIAMRQVRGQAIVSLLEGTESGGGPVSLLLHNKGVVLYHEPWGPGRESLSFPSSLLPSGVSSILLLDENLNILSERMFFNLNEVDFARVTLRDTLPSYKRRELVSLRLQLENSGDTTSYSNMAISVVDANAVPTDSVSSLLSTLLLASELKGYVESPARYLSEGKLETAALDALMMTQGWRRYDIPRVLKGEADTPAILPEQYQEISGRAIAMLLSKMEGGTVSLIARLDSLLSMETTTADKEGRFLFRVEYPEGTEIIVQSMTSKDRRNNILELDSVAYPDLAHAALVTRGGLERAGRAGASVSRDNIDAYLRQANEEYFRKYGVRTVMLEEVTVTASTVKPSKESIWYSPLTASSLMTAEDINKRNFSNIRSLLYTLPGIVVRNGETVTTTRSDRPVLIVIDDIPMPEYDVMDMNVEDIDNIFVIKDQTSIFGSFSGTSGALVITTKSGFVQKAKSHNICRFTPLGYQQPAEFYSPRYDTPELQSSPEPDYRTTIYWKPDVHFSTEGEALVEFYTADTPGNYRIVGEGVTGSGKIITFNREITIERSVR</sequence>
<dbReference type="EMBL" id="LT608328">
    <property type="protein sequence ID" value="SCM55367.1"/>
    <property type="molecule type" value="Genomic_DNA"/>
</dbReference>
<evidence type="ECO:0000259" key="2">
    <source>
        <dbReference type="Pfam" id="PF07715"/>
    </source>
</evidence>
<dbReference type="InterPro" id="IPR002890">
    <property type="entry name" value="MG2"/>
</dbReference>
<organism evidence="3 4">
    <name type="scientific">Petrimonas mucosa</name>
    <dbReference type="NCBI Taxonomy" id="1642646"/>
    <lineage>
        <taxon>Bacteria</taxon>
        <taxon>Pseudomonadati</taxon>
        <taxon>Bacteroidota</taxon>
        <taxon>Bacteroidia</taxon>
        <taxon>Bacteroidales</taxon>
        <taxon>Dysgonomonadaceae</taxon>
        <taxon>Petrimonas</taxon>
    </lineage>
</organism>
<dbReference type="KEGG" id="pmuc:ING2E5A_0291"/>
<gene>
    <name evidence="3" type="ORF">ING2E5A_0291</name>
</gene>
<evidence type="ECO:0000313" key="4">
    <source>
        <dbReference type="Proteomes" id="UP000178485"/>
    </source>
</evidence>
<dbReference type="Pfam" id="PF01835">
    <property type="entry name" value="MG2"/>
    <property type="match status" value="1"/>
</dbReference>
<protein>
    <submittedName>
        <fullName evidence="3">Uncharacterized protein</fullName>
    </submittedName>
</protein>
<evidence type="ECO:0000259" key="1">
    <source>
        <dbReference type="Pfam" id="PF01835"/>
    </source>
</evidence>
<dbReference type="InterPro" id="IPR037066">
    <property type="entry name" value="Plug_dom_sf"/>
</dbReference>
<dbReference type="STRING" id="1642646.ING2E5A_0291"/>
<dbReference type="Gene3D" id="2.170.130.10">
    <property type="entry name" value="TonB-dependent receptor, plug domain"/>
    <property type="match status" value="1"/>
</dbReference>
<dbReference type="Gene3D" id="2.60.40.1930">
    <property type="match status" value="1"/>
</dbReference>
<name>A0A1G4G3L8_9BACT</name>
<dbReference type="GO" id="GO:0004866">
    <property type="term" value="F:endopeptidase inhibitor activity"/>
    <property type="evidence" value="ECO:0007669"/>
    <property type="project" value="InterPro"/>
</dbReference>
<proteinExistence type="predicted"/>
<accession>A0A1G4G3L8</accession>
<reference evidence="3 4" key="1">
    <citation type="submission" date="2016-08" db="EMBL/GenBank/DDBJ databases">
        <authorList>
            <person name="Seilhamer J.J."/>
        </authorList>
    </citation>
    <scope>NUCLEOTIDE SEQUENCE [LARGE SCALE GENOMIC DNA]</scope>
    <source>
        <strain evidence="3">ING2-E5A</strain>
    </source>
</reference>
<dbReference type="InterPro" id="IPR012910">
    <property type="entry name" value="Plug_dom"/>
</dbReference>
<dbReference type="SUPFAM" id="SSF56935">
    <property type="entry name" value="Porins"/>
    <property type="match status" value="1"/>
</dbReference>
<feature type="domain" description="TonB-dependent receptor plug" evidence="2">
    <location>
        <begin position="693"/>
        <end position="775"/>
    </location>
</feature>